<dbReference type="EMBL" id="AP026800">
    <property type="protein sequence ID" value="BDR54745.1"/>
    <property type="molecule type" value="Genomic_DNA"/>
</dbReference>
<evidence type="ECO:0000256" key="1">
    <source>
        <dbReference type="SAM" id="Phobius"/>
    </source>
</evidence>
<evidence type="ECO:0000313" key="3">
    <source>
        <dbReference type="Proteomes" id="UP001321748"/>
    </source>
</evidence>
<dbReference type="Proteomes" id="UP001321748">
    <property type="component" value="Chromosome"/>
</dbReference>
<keyword evidence="1" id="KW-1133">Transmembrane helix</keyword>
<feature type="transmembrane region" description="Helical" evidence="1">
    <location>
        <begin position="131"/>
        <end position="153"/>
    </location>
</feature>
<dbReference type="RefSeq" id="WP_317642260.1">
    <property type="nucleotide sequence ID" value="NZ_AP026800.1"/>
</dbReference>
<feature type="transmembrane region" description="Helical" evidence="1">
    <location>
        <begin position="53"/>
        <end position="74"/>
    </location>
</feature>
<protein>
    <submittedName>
        <fullName evidence="2">ABC transporter</fullName>
    </submittedName>
</protein>
<gene>
    <name evidence="2" type="ORF">KIMH_08560</name>
</gene>
<proteinExistence type="predicted"/>
<feature type="transmembrane region" description="Helical" evidence="1">
    <location>
        <begin position="95"/>
        <end position="119"/>
    </location>
</feature>
<keyword evidence="1" id="KW-0812">Transmembrane</keyword>
<evidence type="ECO:0000313" key="2">
    <source>
        <dbReference type="EMBL" id="BDR54745.1"/>
    </source>
</evidence>
<feature type="transmembrane region" description="Helical" evidence="1">
    <location>
        <begin position="165"/>
        <end position="184"/>
    </location>
</feature>
<name>A0ABM8BDE2_9BIFI</name>
<accession>A0ABM8BDE2</accession>
<sequence>MNDIIAQARLDKARMDAYGKASGILIILGLPILMSAVMGVLGLKTAEFGSGVLGAVGGSVGFMTVIFNMYPFMITEQFGDVRLDGMIPISRRRQVLGRYLQISVNIVAYLVGLLLVPVILRLTGTPVDMPILATSGVCILLVLILTGIVTPFLYRFSSMSVMRGLGFSVAGLAVIGLLASRAPWDWTAIFLHIVDFLSASTVRTTALGICLAIGTVALSIAFSIHTYQKKDL</sequence>
<feature type="transmembrane region" description="Helical" evidence="1">
    <location>
        <begin position="21"/>
        <end position="41"/>
    </location>
</feature>
<reference evidence="2 3" key="1">
    <citation type="journal article" date="2023" name="Microbiol. Spectr.">
        <title>Symbiosis of Carpenter Bees with Uncharacterized Lactic Acid Bacteria Showing NAD Auxotrophy.</title>
        <authorList>
            <person name="Kawasaki S."/>
            <person name="Ozawa K."/>
            <person name="Mori T."/>
            <person name="Yamamoto A."/>
            <person name="Ito M."/>
            <person name="Ohkuma M."/>
            <person name="Sakamoto M."/>
            <person name="Matsutani M."/>
        </authorList>
    </citation>
    <scope>NUCLEOTIDE SEQUENCE [LARGE SCALE GENOMIC DNA]</scope>
    <source>
        <strain evidence="2 3">KimH</strain>
    </source>
</reference>
<organism evidence="2 3">
    <name type="scientific">Bombiscardovia apis</name>
    <dbReference type="NCBI Taxonomy" id="2932182"/>
    <lineage>
        <taxon>Bacteria</taxon>
        <taxon>Bacillati</taxon>
        <taxon>Actinomycetota</taxon>
        <taxon>Actinomycetes</taxon>
        <taxon>Bifidobacteriales</taxon>
        <taxon>Bifidobacteriaceae</taxon>
        <taxon>Bombiscardovia</taxon>
    </lineage>
</organism>
<keyword evidence="3" id="KW-1185">Reference proteome</keyword>
<feature type="transmembrane region" description="Helical" evidence="1">
    <location>
        <begin position="204"/>
        <end position="224"/>
    </location>
</feature>
<keyword evidence="1" id="KW-0472">Membrane</keyword>